<evidence type="ECO:0000313" key="3">
    <source>
        <dbReference type="EMBL" id="AIF67224.1"/>
    </source>
</evidence>
<dbReference type="SUPFAM" id="SSF53187">
    <property type="entry name" value="Zn-dependent exopeptidases"/>
    <property type="match status" value="1"/>
</dbReference>
<dbReference type="GeneID" id="34220151"/>
<accession>A0A075LLL8</accession>
<gene>
    <name evidence="3" type="ORF">GZ22_11610</name>
</gene>
<dbReference type="GO" id="GO:0008745">
    <property type="term" value="F:N-acetylmuramoyl-L-alanine amidase activity"/>
    <property type="evidence" value="ECO:0007669"/>
    <property type="project" value="InterPro"/>
</dbReference>
<dbReference type="Pfam" id="PF19087">
    <property type="entry name" value="DUF5776"/>
    <property type="match status" value="1"/>
</dbReference>
<dbReference type="PANTHER" id="PTHR30404:SF0">
    <property type="entry name" value="N-ACETYLMURAMOYL-L-ALANINE AMIDASE AMIC"/>
    <property type="match status" value="1"/>
</dbReference>
<protein>
    <recommendedName>
        <fullName evidence="2">MurNAc-LAA domain-containing protein</fullName>
    </recommendedName>
</protein>
<dbReference type="OrthoDB" id="9763643at2"/>
<reference evidence="3 4" key="1">
    <citation type="submission" date="2014-07" db="EMBL/GenBank/DDBJ databases">
        <title>Complete genome sequence of a moderately halophilic bacterium Terribacillus aidingensis MP602, isolated from Cryptomeria fortunei in Tianmu mountain in China.</title>
        <authorList>
            <person name="Wang Y."/>
            <person name="Lu P."/>
            <person name="Zhang L."/>
        </authorList>
    </citation>
    <scope>NUCLEOTIDE SEQUENCE [LARGE SCALE GENOMIC DNA]</scope>
    <source>
        <strain evidence="3 4">MP602</strain>
    </source>
</reference>
<keyword evidence="1" id="KW-0378">Hydrolase</keyword>
<dbReference type="EMBL" id="CP008876">
    <property type="protein sequence ID" value="AIF67224.1"/>
    <property type="molecule type" value="Genomic_DNA"/>
</dbReference>
<evidence type="ECO:0000259" key="2">
    <source>
        <dbReference type="SMART" id="SM00646"/>
    </source>
</evidence>
<sequence length="251" mass="27230">MVKIYVDPGHGGSDPGASANGIQEKNVVLAIGTSIRNILQLEYENAEVRMSRTGDTFPSLTQRTNDANAWGADFFLSIHINAGGGTGYEDFIYSTLSDSSATGVMRARIHEEVMKLNGMSDRGRKKANFHVLRETNMPAVLTENGFIDNSADAAKMKSNSWIQNVARGHVNGLEKALGLTKKSGSGSTFLIRVKAASLYYYDAPDWNARAGTVSQGEVFTVVETLTVDGSTMYKLKSGNYITANPQYVEIV</sequence>
<dbReference type="InterPro" id="IPR002508">
    <property type="entry name" value="MurNAc-LAA_cat"/>
</dbReference>
<dbReference type="KEGG" id="tap:GZ22_11610"/>
<proteinExistence type="predicted"/>
<dbReference type="HOGENOM" id="CLU_014322_9_1_9"/>
<dbReference type="SMART" id="SM00646">
    <property type="entry name" value="Ami_3"/>
    <property type="match status" value="1"/>
</dbReference>
<dbReference type="RefSeq" id="WP_038562561.1">
    <property type="nucleotide sequence ID" value="NZ_CP008876.1"/>
</dbReference>
<dbReference type="Pfam" id="PF01520">
    <property type="entry name" value="Amidase_3"/>
    <property type="match status" value="1"/>
</dbReference>
<evidence type="ECO:0000313" key="4">
    <source>
        <dbReference type="Proteomes" id="UP000027980"/>
    </source>
</evidence>
<dbReference type="PANTHER" id="PTHR30404">
    <property type="entry name" value="N-ACETYLMURAMOYL-L-ALANINE AMIDASE"/>
    <property type="match status" value="1"/>
</dbReference>
<dbReference type="Gene3D" id="3.40.630.40">
    <property type="entry name" value="Zn-dependent exopeptidases"/>
    <property type="match status" value="1"/>
</dbReference>
<dbReference type="GO" id="GO:0030288">
    <property type="term" value="C:outer membrane-bounded periplasmic space"/>
    <property type="evidence" value="ECO:0007669"/>
    <property type="project" value="TreeGrafter"/>
</dbReference>
<dbReference type="InterPro" id="IPR044081">
    <property type="entry name" value="DUF5776"/>
</dbReference>
<organism evidence="3 4">
    <name type="scientific">Terribacillus saccharophilus</name>
    <dbReference type="NCBI Taxonomy" id="361277"/>
    <lineage>
        <taxon>Bacteria</taxon>
        <taxon>Bacillati</taxon>
        <taxon>Bacillota</taxon>
        <taxon>Bacilli</taxon>
        <taxon>Bacillales</taxon>
        <taxon>Bacillaceae</taxon>
        <taxon>Terribacillus</taxon>
    </lineage>
</organism>
<evidence type="ECO:0000256" key="1">
    <source>
        <dbReference type="ARBA" id="ARBA00022801"/>
    </source>
</evidence>
<dbReference type="InterPro" id="IPR050695">
    <property type="entry name" value="N-acetylmuramoyl_amidase_3"/>
</dbReference>
<feature type="domain" description="MurNAc-LAA" evidence="2">
    <location>
        <begin position="64"/>
        <end position="174"/>
    </location>
</feature>
<name>A0A075LLL8_9BACI</name>
<dbReference type="CDD" id="cd02696">
    <property type="entry name" value="MurNAc-LAA"/>
    <property type="match status" value="1"/>
</dbReference>
<dbReference type="AlphaFoldDB" id="A0A075LLL8"/>
<dbReference type="GO" id="GO:0009253">
    <property type="term" value="P:peptidoglycan catabolic process"/>
    <property type="evidence" value="ECO:0007669"/>
    <property type="project" value="InterPro"/>
</dbReference>
<dbReference type="Proteomes" id="UP000027980">
    <property type="component" value="Chromosome"/>
</dbReference>